<evidence type="ECO:0000259" key="5">
    <source>
        <dbReference type="Pfam" id="PF08669"/>
    </source>
</evidence>
<feature type="domain" description="FAD/NAD(P)-binding" evidence="4">
    <location>
        <begin position="171"/>
        <end position="430"/>
    </location>
</feature>
<dbReference type="RefSeq" id="WP_183007926.1">
    <property type="nucleotide sequence ID" value="NZ_JABEQP010000001.1"/>
</dbReference>
<feature type="domain" description="Aminomethyltransferase C-terminal" evidence="5">
    <location>
        <begin position="909"/>
        <end position="994"/>
    </location>
</feature>
<dbReference type="InterPro" id="IPR041117">
    <property type="entry name" value="SoxA_A3"/>
</dbReference>
<evidence type="ECO:0000259" key="3">
    <source>
        <dbReference type="Pfam" id="PF01571"/>
    </source>
</evidence>
<dbReference type="AlphaFoldDB" id="A0A7W4JX81"/>
<dbReference type="PANTHER" id="PTHR43757:SF2">
    <property type="entry name" value="AMINOMETHYLTRANSFERASE, MITOCHONDRIAL"/>
    <property type="match status" value="1"/>
</dbReference>
<dbReference type="Gene3D" id="3.10.20.440">
    <property type="entry name" value="2Fe-2S iron-sulphur cluster binding domain, sarcosine oxidase, alpha subunit, N-terminal domain"/>
    <property type="match status" value="1"/>
</dbReference>
<evidence type="ECO:0000256" key="1">
    <source>
        <dbReference type="ARBA" id="ARBA00008609"/>
    </source>
</evidence>
<dbReference type="SUPFAM" id="SSF51905">
    <property type="entry name" value="FAD/NAD(P)-binding domain"/>
    <property type="match status" value="1"/>
</dbReference>
<dbReference type="EMBL" id="JABEQP010000001">
    <property type="protein sequence ID" value="MBB2196290.1"/>
    <property type="molecule type" value="Genomic_DNA"/>
</dbReference>
<dbReference type="Proteomes" id="UP000530320">
    <property type="component" value="Unassembled WGS sequence"/>
</dbReference>
<dbReference type="PRINTS" id="PR00469">
    <property type="entry name" value="PNDRDTASEII"/>
</dbReference>
<dbReference type="GO" id="GO:0008115">
    <property type="term" value="F:sarcosine oxidase activity"/>
    <property type="evidence" value="ECO:0007669"/>
    <property type="project" value="InterPro"/>
</dbReference>
<evidence type="ECO:0000259" key="6">
    <source>
        <dbReference type="Pfam" id="PF17806"/>
    </source>
</evidence>
<dbReference type="SUPFAM" id="SSF103025">
    <property type="entry name" value="Folate-binding domain"/>
    <property type="match status" value="1"/>
</dbReference>
<evidence type="ECO:0000259" key="4">
    <source>
        <dbReference type="Pfam" id="PF07992"/>
    </source>
</evidence>
<dbReference type="PRINTS" id="PR00368">
    <property type="entry name" value="FADPNR"/>
</dbReference>
<dbReference type="Pfam" id="PF17806">
    <property type="entry name" value="SO_alpha_A3"/>
    <property type="match status" value="1"/>
</dbReference>
<dbReference type="NCBIfam" id="TIGR01372">
    <property type="entry name" value="soxA"/>
    <property type="match status" value="1"/>
</dbReference>
<comment type="similarity">
    <text evidence="1">Belongs to the GcvT family.</text>
</comment>
<dbReference type="Pfam" id="PF13510">
    <property type="entry name" value="Fer2_4"/>
    <property type="match status" value="1"/>
</dbReference>
<organism evidence="7 8">
    <name type="scientific">Gluconacetobacter dulcium</name>
    <dbReference type="NCBI Taxonomy" id="2729096"/>
    <lineage>
        <taxon>Bacteria</taxon>
        <taxon>Pseudomonadati</taxon>
        <taxon>Pseudomonadota</taxon>
        <taxon>Alphaproteobacteria</taxon>
        <taxon>Acetobacterales</taxon>
        <taxon>Acetobacteraceae</taxon>
        <taxon>Gluconacetobacter</taxon>
    </lineage>
</organism>
<reference evidence="7 8" key="1">
    <citation type="submission" date="2020-04" db="EMBL/GenBank/DDBJ databases">
        <title>Description of novel Gluconacetobacter.</title>
        <authorList>
            <person name="Sombolestani A."/>
        </authorList>
    </citation>
    <scope>NUCLEOTIDE SEQUENCE [LARGE SCALE GENOMIC DNA]</scope>
    <source>
        <strain evidence="7 8">LMG 22058</strain>
    </source>
</reference>
<dbReference type="InterPro" id="IPR006222">
    <property type="entry name" value="GCVT_N"/>
</dbReference>
<name>A0A7W4JX81_9PROT</name>
<dbReference type="GO" id="GO:0046653">
    <property type="term" value="P:tetrahydrofolate metabolic process"/>
    <property type="evidence" value="ECO:0007669"/>
    <property type="project" value="InterPro"/>
</dbReference>
<dbReference type="Pfam" id="PF08669">
    <property type="entry name" value="GCV_T_C"/>
    <property type="match status" value="1"/>
</dbReference>
<dbReference type="InterPro" id="IPR013977">
    <property type="entry name" value="GcvT_C"/>
</dbReference>
<evidence type="ECO:0000256" key="2">
    <source>
        <dbReference type="ARBA" id="ARBA00023002"/>
    </source>
</evidence>
<proteinExistence type="inferred from homology"/>
<dbReference type="InterPro" id="IPR036188">
    <property type="entry name" value="FAD/NAD-bd_sf"/>
</dbReference>
<comment type="caution">
    <text evidence="7">The sequence shown here is derived from an EMBL/GenBank/DDBJ whole genome shotgun (WGS) entry which is preliminary data.</text>
</comment>
<accession>A0A7W4JX81</accession>
<dbReference type="PANTHER" id="PTHR43757">
    <property type="entry name" value="AMINOMETHYLTRANSFERASE"/>
    <property type="match status" value="1"/>
</dbReference>
<dbReference type="InterPro" id="IPR006277">
    <property type="entry name" value="Sarcosine_oxidase_asu"/>
</dbReference>
<dbReference type="SUPFAM" id="SSF101790">
    <property type="entry name" value="Aminomethyltransferase beta-barrel domain"/>
    <property type="match status" value="1"/>
</dbReference>
<dbReference type="InterPro" id="IPR029043">
    <property type="entry name" value="GcvT/YgfZ_C"/>
</dbReference>
<evidence type="ECO:0000313" key="7">
    <source>
        <dbReference type="EMBL" id="MBB2196290.1"/>
    </source>
</evidence>
<keyword evidence="2" id="KW-0560">Oxidoreductase</keyword>
<dbReference type="Gene3D" id="3.50.50.60">
    <property type="entry name" value="FAD/NAD(P)-binding domain"/>
    <property type="match status" value="2"/>
</dbReference>
<dbReference type="InterPro" id="IPR042204">
    <property type="entry name" value="2Fe-2S-bd_N"/>
</dbReference>
<dbReference type="Pfam" id="PF07992">
    <property type="entry name" value="Pyr_redox_2"/>
    <property type="match status" value="1"/>
</dbReference>
<dbReference type="Pfam" id="PF01571">
    <property type="entry name" value="GCV_T"/>
    <property type="match status" value="1"/>
</dbReference>
<dbReference type="InterPro" id="IPR023753">
    <property type="entry name" value="FAD/NAD-binding_dom"/>
</dbReference>
<dbReference type="Gene3D" id="3.30.1360.120">
    <property type="entry name" value="Probable tRNA modification gtpase trme, domain 1"/>
    <property type="match status" value="1"/>
</dbReference>
<gene>
    <name evidence="7" type="ORF">HLH44_02230</name>
</gene>
<dbReference type="Gene3D" id="1.10.10.1100">
    <property type="entry name" value="BFD-like [2Fe-2S]-binding domain"/>
    <property type="match status" value="1"/>
</dbReference>
<feature type="domain" description="SoxA A3" evidence="6">
    <location>
        <begin position="521"/>
        <end position="603"/>
    </location>
</feature>
<sequence length="1002" mass="106700">MSGAFRVSGRGRVDTARPVSFRFDGRTIRGYEGDTVASALLAQGQHLMGRSFKYHRPRGPISAGSDEPNALIGVGEGARHTPNLRATQVEIHKGLVTVSQNRGPRLNFDVGAINTWLAPLFPAGFYYKTFMWPRGFWDKVYEPVIRRAAGLGKVATAPDPDHYALHYAHCDVLVIGGGPAGLTAALAAGRTGARVILCDETPELGGTLLSDAHSRIDGLSAAEWVAKAGAELKALPNVQVMTRCTAFNYGPHNMVALNQRLTEHLATPDPAMPRERIWQVRAAEVVVTAGALERPLVFEGNDRPGILLATAARTYLNRYGVLPGKCAVIVTADDSAYRVAIELAEAGVRIAAIADLRANPDAPVVAEAKARGIVVLPSTTIQKANGNLRVRSVELAPVADNGRVGKGQRFVCDCVLMAGGFTPSLHIHSQARGTMRFDEVLGVYLPDRSVERLRSAGSCRGLFALQDVLDDGAAAGLAAAKAAGGGDAERPAPRVTDADAPGAGGFAGALPRRGLGSLALAFVDFQNDVTAKDVKLAVREGFQSIEHIKRYTTTGMATDQGKSSNVNALGIASKELGRAPQRVGLTTFRPPYTPVTFGAFAAHARGDQFDPLRLAPADGWARAQGAVFEDVGLWRRARYFPRGGEDMHAAVTRECSAVRTAAGIFDASTLGKIEVVGPDAAEFMNRFYINAWTKLGVGKCRYGLVCRDNGFVYDDGVVGRIAADRFHVTTTTGGAAGVLNMMEDYLQTEWADLDVWLTSITEEWGVIALQGPKAREILAPLVDGMDISAEALPHMGLKEGTIGGVPMRLFRVSFTGEVGFEINVPSGRMGAVWERIWAAGSPHGLTPYGTEAMHVLRAEKGYLIVGQETDGTMTPGDVGCGWAVSKAKPDFIGKRALALPALNAPDRPQMVGLLTDDPRTVLEEGMQLVRTPEAPAPVSADGHVTSSYYSPALGRSIAIAMIKGGRDRMGETLYAPAIDGAAIKVSIVNPVFYDTEGVRVNG</sequence>
<protein>
    <submittedName>
        <fullName evidence="7">Sarcosine oxidase subunit alpha family protein</fullName>
    </submittedName>
</protein>
<dbReference type="InterPro" id="IPR027266">
    <property type="entry name" value="TrmE/GcvT-like"/>
</dbReference>
<evidence type="ECO:0000313" key="8">
    <source>
        <dbReference type="Proteomes" id="UP000530320"/>
    </source>
</evidence>
<feature type="domain" description="GCVT N-terminal" evidence="3">
    <location>
        <begin position="620"/>
        <end position="888"/>
    </location>
</feature>
<dbReference type="PIRSF" id="PIRSF037980">
    <property type="entry name" value="SoxA"/>
    <property type="match status" value="1"/>
</dbReference>
<dbReference type="InterPro" id="IPR041854">
    <property type="entry name" value="BFD-like_2Fe2S-bd_dom_sf"/>
</dbReference>
<dbReference type="InterPro" id="IPR028896">
    <property type="entry name" value="GcvT/YgfZ/DmdA"/>
</dbReference>